<keyword evidence="3" id="KW-1185">Reference proteome</keyword>
<evidence type="ECO:0000313" key="2">
    <source>
        <dbReference type="EMBL" id="KAJ1164350.1"/>
    </source>
</evidence>
<feature type="region of interest" description="Disordered" evidence="1">
    <location>
        <begin position="1"/>
        <end position="125"/>
    </location>
</feature>
<feature type="compositionally biased region" description="Polar residues" evidence="1">
    <location>
        <begin position="35"/>
        <end position="49"/>
    </location>
</feature>
<proteinExistence type="predicted"/>
<feature type="compositionally biased region" description="Basic and acidic residues" evidence="1">
    <location>
        <begin position="51"/>
        <end position="72"/>
    </location>
</feature>
<organism evidence="2 3">
    <name type="scientific">Pleurodeles waltl</name>
    <name type="common">Iberian ribbed newt</name>
    <dbReference type="NCBI Taxonomy" id="8319"/>
    <lineage>
        <taxon>Eukaryota</taxon>
        <taxon>Metazoa</taxon>
        <taxon>Chordata</taxon>
        <taxon>Craniata</taxon>
        <taxon>Vertebrata</taxon>
        <taxon>Euteleostomi</taxon>
        <taxon>Amphibia</taxon>
        <taxon>Batrachia</taxon>
        <taxon>Caudata</taxon>
        <taxon>Salamandroidea</taxon>
        <taxon>Salamandridae</taxon>
        <taxon>Pleurodelinae</taxon>
        <taxon>Pleurodeles</taxon>
    </lineage>
</organism>
<dbReference type="Proteomes" id="UP001066276">
    <property type="component" value="Chromosome 4_2"/>
</dbReference>
<sequence length="125" mass="13497">MYCDGPVIVIPHTKPTGADTAPCAREHPGAEANRMSLTAETLTPGSGNTEPGKEEKPASHRGRERDEEKKESGVVGVQAFFTRREEDEEEADGRMNSVLAQGGGARNPAKHLEKRGTIRCISMPN</sequence>
<reference evidence="2" key="1">
    <citation type="journal article" date="2022" name="bioRxiv">
        <title>Sequencing and chromosome-scale assembly of the giantPleurodeles waltlgenome.</title>
        <authorList>
            <person name="Brown T."/>
            <person name="Elewa A."/>
            <person name="Iarovenko S."/>
            <person name="Subramanian E."/>
            <person name="Araus A.J."/>
            <person name="Petzold A."/>
            <person name="Susuki M."/>
            <person name="Suzuki K.-i.T."/>
            <person name="Hayashi T."/>
            <person name="Toyoda A."/>
            <person name="Oliveira C."/>
            <person name="Osipova E."/>
            <person name="Leigh N.D."/>
            <person name="Simon A."/>
            <person name="Yun M.H."/>
        </authorList>
    </citation>
    <scope>NUCLEOTIDE SEQUENCE</scope>
    <source>
        <strain evidence="2">20211129_DDA</strain>
        <tissue evidence="2">Liver</tissue>
    </source>
</reference>
<accession>A0AAV7SJS9</accession>
<gene>
    <name evidence="2" type="ORF">NDU88_004790</name>
</gene>
<evidence type="ECO:0000256" key="1">
    <source>
        <dbReference type="SAM" id="MobiDB-lite"/>
    </source>
</evidence>
<comment type="caution">
    <text evidence="2">The sequence shown here is derived from an EMBL/GenBank/DDBJ whole genome shotgun (WGS) entry which is preliminary data.</text>
</comment>
<dbReference type="AlphaFoldDB" id="A0AAV7SJS9"/>
<name>A0AAV7SJS9_PLEWA</name>
<evidence type="ECO:0000313" key="3">
    <source>
        <dbReference type="Proteomes" id="UP001066276"/>
    </source>
</evidence>
<protein>
    <submittedName>
        <fullName evidence="2">Uncharacterized protein</fullName>
    </submittedName>
</protein>
<dbReference type="EMBL" id="JANPWB010000008">
    <property type="protein sequence ID" value="KAJ1164350.1"/>
    <property type="molecule type" value="Genomic_DNA"/>
</dbReference>